<dbReference type="SUPFAM" id="SSF56601">
    <property type="entry name" value="beta-lactamase/transpeptidase-like"/>
    <property type="match status" value="1"/>
</dbReference>
<dbReference type="STRING" id="1423782.FD32_GL000646"/>
<dbReference type="GO" id="GO:0071555">
    <property type="term" value="P:cell wall organization"/>
    <property type="evidence" value="ECO:0007669"/>
    <property type="project" value="UniProtKB-KW"/>
</dbReference>
<feature type="region of interest" description="Disordered" evidence="14">
    <location>
        <begin position="1"/>
        <end position="23"/>
    </location>
</feature>
<dbReference type="InterPro" id="IPR050396">
    <property type="entry name" value="Glycosyltr_51/Transpeptidase"/>
</dbReference>
<evidence type="ECO:0000256" key="2">
    <source>
        <dbReference type="ARBA" id="ARBA00007739"/>
    </source>
</evidence>
<dbReference type="Gene3D" id="1.10.3810.10">
    <property type="entry name" value="Biosynthetic peptidoglycan transglycosylase-like"/>
    <property type="match status" value="1"/>
</dbReference>
<name>A0A0R1XEF3_9LACO</name>
<organism evidence="18 19">
    <name type="scientific">Limosilactobacillus panis DSM 6035</name>
    <dbReference type="NCBI Taxonomy" id="1423782"/>
    <lineage>
        <taxon>Bacteria</taxon>
        <taxon>Bacillati</taxon>
        <taxon>Bacillota</taxon>
        <taxon>Bacilli</taxon>
        <taxon>Lactobacillales</taxon>
        <taxon>Lactobacillaceae</taxon>
        <taxon>Limosilactobacillus</taxon>
    </lineage>
</organism>
<feature type="compositionally biased region" description="Acidic residues" evidence="14">
    <location>
        <begin position="678"/>
        <end position="688"/>
    </location>
</feature>
<feature type="domain" description="Penicillin-binding protein transpeptidase" evidence="16">
    <location>
        <begin position="355"/>
        <end position="620"/>
    </location>
</feature>
<dbReference type="Proteomes" id="UP000051412">
    <property type="component" value="Unassembled WGS sequence"/>
</dbReference>
<evidence type="ECO:0000256" key="9">
    <source>
        <dbReference type="ARBA" id="ARBA00022984"/>
    </source>
</evidence>
<feature type="region of interest" description="Disordered" evidence="14">
    <location>
        <begin position="678"/>
        <end position="770"/>
    </location>
</feature>
<dbReference type="NCBIfam" id="TIGR02074">
    <property type="entry name" value="PBP_1a_fam"/>
    <property type="match status" value="1"/>
</dbReference>
<dbReference type="GO" id="GO:0030288">
    <property type="term" value="C:outer membrane-bounded periplasmic space"/>
    <property type="evidence" value="ECO:0007669"/>
    <property type="project" value="TreeGrafter"/>
</dbReference>
<dbReference type="InterPro" id="IPR012338">
    <property type="entry name" value="Beta-lactam/transpept-like"/>
</dbReference>
<keyword evidence="15" id="KW-0812">Transmembrane</keyword>
<keyword evidence="19" id="KW-1185">Reference proteome</keyword>
<protein>
    <submittedName>
        <fullName evidence="18">Penicillin-binding protein 1A</fullName>
    </submittedName>
</protein>
<evidence type="ECO:0000256" key="1">
    <source>
        <dbReference type="ARBA" id="ARBA00007090"/>
    </source>
</evidence>
<evidence type="ECO:0000256" key="5">
    <source>
        <dbReference type="ARBA" id="ARBA00022676"/>
    </source>
</evidence>
<dbReference type="PANTHER" id="PTHR32282:SF29">
    <property type="entry name" value="PENICILLIN-BINDING PROTEIN 1A"/>
    <property type="match status" value="1"/>
</dbReference>
<dbReference type="GO" id="GO:0009252">
    <property type="term" value="P:peptidoglycan biosynthetic process"/>
    <property type="evidence" value="ECO:0007669"/>
    <property type="project" value="UniProtKB-KW"/>
</dbReference>
<keyword evidence="15" id="KW-1133">Transmembrane helix</keyword>
<keyword evidence="9" id="KW-0573">Peptidoglycan synthesis</keyword>
<dbReference type="InterPro" id="IPR023346">
    <property type="entry name" value="Lysozyme-like_dom_sf"/>
</dbReference>
<evidence type="ECO:0000256" key="7">
    <source>
        <dbReference type="ARBA" id="ARBA00022801"/>
    </source>
</evidence>
<evidence type="ECO:0000256" key="13">
    <source>
        <dbReference type="ARBA" id="ARBA00049902"/>
    </source>
</evidence>
<dbReference type="PANTHER" id="PTHR32282">
    <property type="entry name" value="BINDING PROTEIN TRANSPEPTIDASE, PUTATIVE-RELATED"/>
    <property type="match status" value="1"/>
</dbReference>
<keyword evidence="4" id="KW-0645">Protease</keyword>
<evidence type="ECO:0000256" key="15">
    <source>
        <dbReference type="SAM" id="Phobius"/>
    </source>
</evidence>
<keyword evidence="5" id="KW-0328">Glycosyltransferase</keyword>
<comment type="catalytic activity">
    <reaction evidence="12">
        <text>Preferential cleavage: (Ac)2-L-Lys-D-Ala-|-D-Ala. Also transpeptidation of peptidyl-alanyl moieties that are N-acyl substituents of D-alanine.</text>
        <dbReference type="EC" id="3.4.16.4"/>
    </reaction>
</comment>
<keyword evidence="6" id="KW-0808">Transferase</keyword>
<dbReference type="Pfam" id="PF00912">
    <property type="entry name" value="Transgly"/>
    <property type="match status" value="1"/>
</dbReference>
<dbReference type="FunFam" id="1.10.3810.10:FF:000001">
    <property type="entry name" value="Penicillin-binding protein 1A"/>
    <property type="match status" value="1"/>
</dbReference>
<evidence type="ECO:0000256" key="6">
    <source>
        <dbReference type="ARBA" id="ARBA00022679"/>
    </source>
</evidence>
<sequence>MSNNDQPTRGDRHQPSQEDFDDERSGGLIKKILLWVAGIIVLLIVAGAALFFYYASSAPKISESELASQNGTTIYDDQNRVISRLGLQKREYAKDGQVPATLKHAVVSIEDRRFYKHHGIDPIRIMGAATSNIFGHSDGMQGGSTLTQQLVKLSVFSTAASDRTFKRKAQEAWLAINVERHFSKNQILDFYINKVYMGNGVYGMQTAAQYYYGKNLDELSLSQLALLAGMPQSPTYYNPLSTNTQAATQRRNEVLNAMVRSKYITQSQADNAAKDSITADLDPHHGNTSGGDVNVNEKVVDPYIKQVLADLEAKGYNPYNDGLQVHTNLDLDAQKKLYDLANNSVSFQSPTMQAGVAVTDPHNGQIVAMLGGRHTGKVIYGLNRAVQTNRSSGSTAKPLMDYGPAIEYLQWPTFKSVSDTKFYYPGTSIALHDFDNKYKGTMTMRAALVQSRNVPAIRTLQQVGIKRATTFLKGLGISQKKPYTLQSGIALYISPLQVSAAYAAFANGGIYHKPFYISSITTQDGAVKHYSSTGHRAMNKATAYMMTDMLKGVFTNSQGSATAARLDGVNQAGKTGTTNYPGGSGKSGVMDSWMAGYTKNYSIAVWTGYDHPMSESPIAESSTTDAQILYRNLMQYLDSQNHASDWKMPDTVEAVRVNGKRQLVIKDSKWALQYAAIDDDSGSSDDDDSSRSSSDRSGSSSIDSMVTSRSVFSNEDQDGNNRNQNTTANSNSSNGNSGNNNTNSNAGNSGNTNGGSAQQPAANPQAAGAR</sequence>
<dbReference type="Pfam" id="PF00905">
    <property type="entry name" value="Transpeptidase"/>
    <property type="match status" value="1"/>
</dbReference>
<evidence type="ECO:0000256" key="4">
    <source>
        <dbReference type="ARBA" id="ARBA00022670"/>
    </source>
</evidence>
<comment type="caution">
    <text evidence="18">The sequence shown here is derived from an EMBL/GenBank/DDBJ whole genome shotgun (WGS) entry which is preliminary data.</text>
</comment>
<gene>
    <name evidence="18" type="ORF">FD32_GL000646</name>
</gene>
<evidence type="ECO:0000256" key="8">
    <source>
        <dbReference type="ARBA" id="ARBA00022960"/>
    </source>
</evidence>
<dbReference type="GO" id="GO:0008360">
    <property type="term" value="P:regulation of cell shape"/>
    <property type="evidence" value="ECO:0007669"/>
    <property type="project" value="UniProtKB-KW"/>
</dbReference>
<dbReference type="GO" id="GO:0009002">
    <property type="term" value="F:serine-type D-Ala-D-Ala carboxypeptidase activity"/>
    <property type="evidence" value="ECO:0007669"/>
    <property type="project" value="UniProtKB-EC"/>
</dbReference>
<comment type="similarity">
    <text evidence="2">In the N-terminal section; belongs to the glycosyltransferase 51 family.</text>
</comment>
<evidence type="ECO:0000256" key="11">
    <source>
        <dbReference type="ARBA" id="ARBA00023316"/>
    </source>
</evidence>
<dbReference type="EMBL" id="AZGM01000110">
    <property type="protein sequence ID" value="KRM25814.1"/>
    <property type="molecule type" value="Genomic_DNA"/>
</dbReference>
<keyword evidence="15" id="KW-0472">Membrane</keyword>
<dbReference type="PATRIC" id="fig|1423782.4.peg.670"/>
<comment type="catalytic activity">
    <reaction evidence="13">
        <text>[GlcNAc-(1-&gt;4)-Mur2Ac(oyl-L-Ala-gamma-D-Glu-L-Lys-D-Ala-D-Ala)](n)-di-trans,octa-cis-undecaprenyl diphosphate + beta-D-GlcNAc-(1-&gt;4)-Mur2Ac(oyl-L-Ala-gamma-D-Glu-L-Lys-D-Ala-D-Ala)-di-trans,octa-cis-undecaprenyl diphosphate = [GlcNAc-(1-&gt;4)-Mur2Ac(oyl-L-Ala-gamma-D-Glu-L-Lys-D-Ala-D-Ala)](n+1)-di-trans,octa-cis-undecaprenyl diphosphate + di-trans,octa-cis-undecaprenyl diphosphate + H(+)</text>
        <dbReference type="Rhea" id="RHEA:23708"/>
        <dbReference type="Rhea" id="RHEA-COMP:9602"/>
        <dbReference type="Rhea" id="RHEA-COMP:9603"/>
        <dbReference type="ChEBI" id="CHEBI:15378"/>
        <dbReference type="ChEBI" id="CHEBI:58405"/>
        <dbReference type="ChEBI" id="CHEBI:60033"/>
        <dbReference type="ChEBI" id="CHEBI:78435"/>
        <dbReference type="EC" id="2.4.99.28"/>
    </reaction>
</comment>
<dbReference type="Gene3D" id="3.40.710.10">
    <property type="entry name" value="DD-peptidase/beta-lactamase superfamily"/>
    <property type="match status" value="1"/>
</dbReference>
<evidence type="ECO:0000313" key="18">
    <source>
        <dbReference type="EMBL" id="KRM25814.1"/>
    </source>
</evidence>
<dbReference type="InterPro" id="IPR001264">
    <property type="entry name" value="Glyco_trans_51"/>
</dbReference>
<feature type="transmembrane region" description="Helical" evidence="15">
    <location>
        <begin position="32"/>
        <end position="55"/>
    </location>
</feature>
<proteinExistence type="inferred from homology"/>
<comment type="similarity">
    <text evidence="1">In the C-terminal section; belongs to the transpeptidase family.</text>
</comment>
<dbReference type="SUPFAM" id="SSF53955">
    <property type="entry name" value="Lysozyme-like"/>
    <property type="match status" value="1"/>
</dbReference>
<evidence type="ECO:0000259" key="16">
    <source>
        <dbReference type="Pfam" id="PF00905"/>
    </source>
</evidence>
<accession>A0A0R1XEF3</accession>
<keyword evidence="8" id="KW-0133">Cell shape</keyword>
<evidence type="ECO:0000256" key="14">
    <source>
        <dbReference type="SAM" id="MobiDB-lite"/>
    </source>
</evidence>
<evidence type="ECO:0000313" key="19">
    <source>
        <dbReference type="Proteomes" id="UP000051412"/>
    </source>
</evidence>
<dbReference type="GO" id="GO:0008658">
    <property type="term" value="F:penicillin binding"/>
    <property type="evidence" value="ECO:0007669"/>
    <property type="project" value="InterPro"/>
</dbReference>
<feature type="compositionally biased region" description="Low complexity" evidence="14">
    <location>
        <begin position="720"/>
        <end position="770"/>
    </location>
</feature>
<dbReference type="RefSeq" id="WP_047767300.1">
    <property type="nucleotide sequence ID" value="NZ_AZGM01000110.1"/>
</dbReference>
<feature type="domain" description="Glycosyl transferase family 51" evidence="17">
    <location>
        <begin position="80"/>
        <end position="258"/>
    </location>
</feature>
<feature type="compositionally biased region" description="Polar residues" evidence="14">
    <location>
        <begin position="705"/>
        <end position="714"/>
    </location>
</feature>
<evidence type="ECO:0000256" key="3">
    <source>
        <dbReference type="ARBA" id="ARBA00022645"/>
    </source>
</evidence>
<keyword evidence="7" id="KW-0378">Hydrolase</keyword>
<evidence type="ECO:0000259" key="17">
    <source>
        <dbReference type="Pfam" id="PF00912"/>
    </source>
</evidence>
<reference evidence="18 19" key="1">
    <citation type="journal article" date="2015" name="Genome Announc.">
        <title>Expanding the biotechnology potential of lactobacilli through comparative genomics of 213 strains and associated genera.</title>
        <authorList>
            <person name="Sun Z."/>
            <person name="Harris H.M."/>
            <person name="McCann A."/>
            <person name="Guo C."/>
            <person name="Argimon S."/>
            <person name="Zhang W."/>
            <person name="Yang X."/>
            <person name="Jeffery I.B."/>
            <person name="Cooney J.C."/>
            <person name="Kagawa T.F."/>
            <person name="Liu W."/>
            <person name="Song Y."/>
            <person name="Salvetti E."/>
            <person name="Wrobel A."/>
            <person name="Rasinkangas P."/>
            <person name="Parkhill J."/>
            <person name="Rea M.C."/>
            <person name="O'Sullivan O."/>
            <person name="Ritari J."/>
            <person name="Douillard F.P."/>
            <person name="Paul Ross R."/>
            <person name="Yang R."/>
            <person name="Briner A.E."/>
            <person name="Felis G.E."/>
            <person name="de Vos W.M."/>
            <person name="Barrangou R."/>
            <person name="Klaenhammer T.R."/>
            <person name="Caufield P.W."/>
            <person name="Cui Y."/>
            <person name="Zhang H."/>
            <person name="O'Toole P.W."/>
        </authorList>
    </citation>
    <scope>NUCLEOTIDE SEQUENCE [LARGE SCALE GENOMIC DNA]</scope>
    <source>
        <strain evidence="18 19">DSM 6035</strain>
    </source>
</reference>
<dbReference type="AlphaFoldDB" id="A0A0R1XEF3"/>
<evidence type="ECO:0000256" key="12">
    <source>
        <dbReference type="ARBA" id="ARBA00034000"/>
    </source>
</evidence>
<keyword evidence="10" id="KW-0511">Multifunctional enzyme</keyword>
<dbReference type="InterPro" id="IPR036950">
    <property type="entry name" value="PBP_transglycosylase"/>
</dbReference>
<dbReference type="OrthoDB" id="9766909at2"/>
<keyword evidence="3" id="KW-0121">Carboxypeptidase</keyword>
<evidence type="ECO:0000256" key="10">
    <source>
        <dbReference type="ARBA" id="ARBA00023268"/>
    </source>
</evidence>
<keyword evidence="11" id="KW-0961">Cell wall biogenesis/degradation</keyword>
<dbReference type="InterPro" id="IPR001460">
    <property type="entry name" value="PCN-bd_Tpept"/>
</dbReference>
<dbReference type="GO" id="GO:0006508">
    <property type="term" value="P:proteolysis"/>
    <property type="evidence" value="ECO:0007669"/>
    <property type="project" value="UniProtKB-KW"/>
</dbReference>
<feature type="compositionally biased region" description="Low complexity" evidence="14">
    <location>
        <begin position="695"/>
        <end position="704"/>
    </location>
</feature>
<dbReference type="GO" id="GO:0008955">
    <property type="term" value="F:peptidoglycan glycosyltransferase activity"/>
    <property type="evidence" value="ECO:0007669"/>
    <property type="project" value="UniProtKB-EC"/>
</dbReference>